<name>A0A9D4HJH2_DREPO</name>
<evidence type="ECO:0000313" key="4">
    <source>
        <dbReference type="Proteomes" id="UP000828390"/>
    </source>
</evidence>
<keyword evidence="1" id="KW-0862">Zinc</keyword>
<dbReference type="EMBL" id="JAIWYP010000013">
    <property type="protein sequence ID" value="KAH3720887.1"/>
    <property type="molecule type" value="Genomic_DNA"/>
</dbReference>
<dbReference type="Proteomes" id="UP000828390">
    <property type="component" value="Unassembled WGS sequence"/>
</dbReference>
<keyword evidence="1" id="KW-0479">Metal-binding</keyword>
<gene>
    <name evidence="3" type="ORF">DPMN_063798</name>
</gene>
<feature type="domain" description="B box-type" evidence="2">
    <location>
        <begin position="24"/>
        <end position="59"/>
    </location>
</feature>
<dbReference type="PROSITE" id="PS50119">
    <property type="entry name" value="ZF_BBOX"/>
    <property type="match status" value="1"/>
</dbReference>
<keyword evidence="4" id="KW-1185">Reference proteome</keyword>
<dbReference type="Gene3D" id="3.30.160.60">
    <property type="entry name" value="Classic Zinc Finger"/>
    <property type="match status" value="1"/>
</dbReference>
<sequence length="112" mass="13042">MATFSQSTVDSGSDSIKDFYCSPCIEHKIDQWAEFYCNNCLKFYCARCINLHDQLFGKHVTYGRGDTRKLAVSKEVEEFLQKCDIHGDKLLEMFCDDHNQLCRTNCAFLNHR</sequence>
<keyword evidence="1" id="KW-0863">Zinc-finger</keyword>
<dbReference type="AlphaFoldDB" id="A0A9D4HJH2"/>
<proteinExistence type="predicted"/>
<evidence type="ECO:0000256" key="1">
    <source>
        <dbReference type="PROSITE-ProRule" id="PRU00024"/>
    </source>
</evidence>
<accession>A0A9D4HJH2</accession>
<reference evidence="3" key="1">
    <citation type="journal article" date="2019" name="bioRxiv">
        <title>The Genome of the Zebra Mussel, Dreissena polymorpha: A Resource for Invasive Species Research.</title>
        <authorList>
            <person name="McCartney M.A."/>
            <person name="Auch B."/>
            <person name="Kono T."/>
            <person name="Mallez S."/>
            <person name="Zhang Y."/>
            <person name="Obille A."/>
            <person name="Becker A."/>
            <person name="Abrahante J.E."/>
            <person name="Garbe J."/>
            <person name="Badalamenti J.P."/>
            <person name="Herman A."/>
            <person name="Mangelson H."/>
            <person name="Liachko I."/>
            <person name="Sullivan S."/>
            <person name="Sone E.D."/>
            <person name="Koren S."/>
            <person name="Silverstein K.A.T."/>
            <person name="Beckman K.B."/>
            <person name="Gohl D.M."/>
        </authorList>
    </citation>
    <scope>NUCLEOTIDE SEQUENCE</scope>
    <source>
        <strain evidence="3">Duluth1</strain>
        <tissue evidence="3">Whole animal</tissue>
    </source>
</reference>
<reference evidence="3" key="2">
    <citation type="submission" date="2020-11" db="EMBL/GenBank/DDBJ databases">
        <authorList>
            <person name="McCartney M.A."/>
            <person name="Auch B."/>
            <person name="Kono T."/>
            <person name="Mallez S."/>
            <person name="Becker A."/>
            <person name="Gohl D.M."/>
            <person name="Silverstein K.A.T."/>
            <person name="Koren S."/>
            <person name="Bechman K.B."/>
            <person name="Herman A."/>
            <person name="Abrahante J.E."/>
            <person name="Garbe J."/>
        </authorList>
    </citation>
    <scope>NUCLEOTIDE SEQUENCE</scope>
    <source>
        <strain evidence="3">Duluth1</strain>
        <tissue evidence="3">Whole animal</tissue>
    </source>
</reference>
<protein>
    <recommendedName>
        <fullName evidence="2">B box-type domain-containing protein</fullName>
    </recommendedName>
</protein>
<dbReference type="InterPro" id="IPR000315">
    <property type="entry name" value="Znf_B-box"/>
</dbReference>
<evidence type="ECO:0000259" key="2">
    <source>
        <dbReference type="PROSITE" id="PS50119"/>
    </source>
</evidence>
<evidence type="ECO:0000313" key="3">
    <source>
        <dbReference type="EMBL" id="KAH3720887.1"/>
    </source>
</evidence>
<comment type="caution">
    <text evidence="3">The sequence shown here is derived from an EMBL/GenBank/DDBJ whole genome shotgun (WGS) entry which is preliminary data.</text>
</comment>
<dbReference type="GO" id="GO:0008270">
    <property type="term" value="F:zinc ion binding"/>
    <property type="evidence" value="ECO:0007669"/>
    <property type="project" value="UniProtKB-KW"/>
</dbReference>
<organism evidence="3 4">
    <name type="scientific">Dreissena polymorpha</name>
    <name type="common">Zebra mussel</name>
    <name type="synonym">Mytilus polymorpha</name>
    <dbReference type="NCBI Taxonomy" id="45954"/>
    <lineage>
        <taxon>Eukaryota</taxon>
        <taxon>Metazoa</taxon>
        <taxon>Spiralia</taxon>
        <taxon>Lophotrochozoa</taxon>
        <taxon>Mollusca</taxon>
        <taxon>Bivalvia</taxon>
        <taxon>Autobranchia</taxon>
        <taxon>Heteroconchia</taxon>
        <taxon>Euheterodonta</taxon>
        <taxon>Imparidentia</taxon>
        <taxon>Neoheterodontei</taxon>
        <taxon>Myida</taxon>
        <taxon>Dreissenoidea</taxon>
        <taxon>Dreissenidae</taxon>
        <taxon>Dreissena</taxon>
    </lineage>
</organism>